<protein>
    <recommendedName>
        <fullName evidence="4">G-patch domain-containing protein</fullName>
    </recommendedName>
</protein>
<feature type="region of interest" description="Disordered" evidence="1">
    <location>
        <begin position="390"/>
        <end position="460"/>
    </location>
</feature>
<reference evidence="2 3" key="1">
    <citation type="submission" date="2024-01" db="EMBL/GenBank/DDBJ databases">
        <title>Comparative genomics of Cryptococcus and Kwoniella reveals pathogenesis evolution and contrasting modes of karyotype evolution via chromosome fusion or intercentromeric recombination.</title>
        <authorList>
            <person name="Coelho M.A."/>
            <person name="David-Palma M."/>
            <person name="Shea T."/>
            <person name="Bowers K."/>
            <person name="McGinley-Smith S."/>
            <person name="Mohammad A.W."/>
            <person name="Gnirke A."/>
            <person name="Yurkov A.M."/>
            <person name="Nowrousian M."/>
            <person name="Sun S."/>
            <person name="Cuomo C.A."/>
            <person name="Heitman J."/>
        </authorList>
    </citation>
    <scope>NUCLEOTIDE SEQUENCE [LARGE SCALE GENOMIC DNA]</scope>
    <source>
        <strain evidence="2 3">CBS 6074</strain>
    </source>
</reference>
<gene>
    <name evidence="2" type="ORF">L201_006664</name>
</gene>
<feature type="compositionally biased region" description="Low complexity" evidence="1">
    <location>
        <begin position="295"/>
        <end position="304"/>
    </location>
</feature>
<feature type="compositionally biased region" description="Basic and acidic residues" evidence="1">
    <location>
        <begin position="136"/>
        <end position="146"/>
    </location>
</feature>
<name>A0AAX4K3H3_9TREE</name>
<evidence type="ECO:0008006" key="4">
    <source>
        <dbReference type="Google" id="ProtNLM"/>
    </source>
</evidence>
<proteinExistence type="predicted"/>
<dbReference type="GeneID" id="91097333"/>
<feature type="compositionally biased region" description="Low complexity" evidence="1">
    <location>
        <begin position="151"/>
        <end position="165"/>
    </location>
</feature>
<accession>A0AAX4K3H3</accession>
<sequence>MTELRPYRAGLGLPQAIIIRSNPGESSRLPEIRHYQDENDDYENILEVNTDFGQVNQNISNAYANRIRTQPYDNSNQIENDGLSKTKIWKEWNINPTLHGPSKLVLPPKFVVSSSNYDELGRSLNDGIDVSVSAAKDSETGKEKESGNSVSDWYSTLASSSSSRSNTPAMDNSLNVEAGPSTQRDHKLATISNITIPETDTRKPLRVHSKDWFIRRALLHSSNSLESSSTRTTSTSIGSLINIQPNSKPKKIEPQYVLGPNNKGYAILKDKLGWNGGGLGKPLGWEEELSLRGESSTSTSNTITKNDVKGKGKQKEDEEGKEEQLPKGIIELDDNGNQIVDLTLSSDDDADDDHSHSDIDDLAMNKEINYGPGRTAPISTQLKLDRKGLGHSFSNSNKSKSKVTHTHREIEMARKRSTHGNDPKKGHGKGLELGKKGKIKWKEWEKNDRDERRAIKAALG</sequence>
<dbReference type="PANTHER" id="PTHR20923:SF1">
    <property type="entry name" value="G PATCH DOMAIN AND ANKYRIN REPEAT-CONTAINING PROTEIN 1"/>
    <property type="match status" value="1"/>
</dbReference>
<evidence type="ECO:0000313" key="2">
    <source>
        <dbReference type="EMBL" id="WWC91718.1"/>
    </source>
</evidence>
<feature type="compositionally biased region" description="Polar residues" evidence="1">
    <location>
        <begin position="166"/>
        <end position="175"/>
    </location>
</feature>
<feature type="region of interest" description="Disordered" evidence="1">
    <location>
        <begin position="290"/>
        <end position="324"/>
    </location>
</feature>
<dbReference type="Proteomes" id="UP001355207">
    <property type="component" value="Chromosome 9"/>
</dbReference>
<organism evidence="2 3">
    <name type="scientific">Kwoniella dendrophila CBS 6074</name>
    <dbReference type="NCBI Taxonomy" id="1295534"/>
    <lineage>
        <taxon>Eukaryota</taxon>
        <taxon>Fungi</taxon>
        <taxon>Dikarya</taxon>
        <taxon>Basidiomycota</taxon>
        <taxon>Agaricomycotina</taxon>
        <taxon>Tremellomycetes</taxon>
        <taxon>Tremellales</taxon>
        <taxon>Cryptococcaceae</taxon>
        <taxon>Kwoniella</taxon>
    </lineage>
</organism>
<keyword evidence="3" id="KW-1185">Reference proteome</keyword>
<dbReference type="EMBL" id="CP144106">
    <property type="protein sequence ID" value="WWC91718.1"/>
    <property type="molecule type" value="Genomic_DNA"/>
</dbReference>
<dbReference type="RefSeq" id="XP_066078480.1">
    <property type="nucleotide sequence ID" value="XM_066222383.1"/>
</dbReference>
<evidence type="ECO:0000256" key="1">
    <source>
        <dbReference type="SAM" id="MobiDB-lite"/>
    </source>
</evidence>
<feature type="region of interest" description="Disordered" evidence="1">
    <location>
        <begin position="135"/>
        <end position="184"/>
    </location>
</feature>
<dbReference type="AlphaFoldDB" id="A0AAX4K3H3"/>
<evidence type="ECO:0000313" key="3">
    <source>
        <dbReference type="Proteomes" id="UP001355207"/>
    </source>
</evidence>
<dbReference type="InterPro" id="IPR039146">
    <property type="entry name" value="GPANK1"/>
</dbReference>
<feature type="compositionally biased region" description="Basic and acidic residues" evidence="1">
    <location>
        <begin position="306"/>
        <end position="324"/>
    </location>
</feature>
<feature type="compositionally biased region" description="Basic and acidic residues" evidence="1">
    <location>
        <begin position="406"/>
        <end position="454"/>
    </location>
</feature>
<dbReference type="PANTHER" id="PTHR20923">
    <property type="entry name" value="BAT4 PROTEIN-RELATED"/>
    <property type="match status" value="1"/>
</dbReference>